<evidence type="ECO:0000313" key="3">
    <source>
        <dbReference type="EMBL" id="EMC93567.1"/>
    </source>
</evidence>
<dbReference type="SUPFAM" id="SSF47676">
    <property type="entry name" value="Conserved domain common to transcription factors TFIIS, elongin A, CRSP70"/>
    <property type="match status" value="1"/>
</dbReference>
<protein>
    <recommendedName>
        <fullName evidence="2">TFIIS N-terminal domain-containing protein</fullName>
    </recommendedName>
</protein>
<organism evidence="3 4">
    <name type="scientific">Baudoinia panamericana (strain UAMH 10762)</name>
    <name type="common">Angels' share fungus</name>
    <name type="synonym">Baudoinia compniacensis (strain UAMH 10762)</name>
    <dbReference type="NCBI Taxonomy" id="717646"/>
    <lineage>
        <taxon>Eukaryota</taxon>
        <taxon>Fungi</taxon>
        <taxon>Dikarya</taxon>
        <taxon>Ascomycota</taxon>
        <taxon>Pezizomycotina</taxon>
        <taxon>Dothideomycetes</taxon>
        <taxon>Dothideomycetidae</taxon>
        <taxon>Mycosphaerellales</taxon>
        <taxon>Teratosphaeriaceae</taxon>
        <taxon>Baudoinia</taxon>
    </lineage>
</organism>
<dbReference type="PROSITE" id="PS51319">
    <property type="entry name" value="TFIIS_N"/>
    <property type="match status" value="1"/>
</dbReference>
<dbReference type="Gene3D" id="1.20.930.10">
    <property type="entry name" value="Conserved domain common to transcription factors TFIIS, elongin A, CRSP70"/>
    <property type="match status" value="1"/>
</dbReference>
<dbReference type="EMBL" id="KB445560">
    <property type="protein sequence ID" value="EMC93567.1"/>
    <property type="molecule type" value="Genomic_DNA"/>
</dbReference>
<dbReference type="InterPro" id="IPR017923">
    <property type="entry name" value="TFIIS_N"/>
</dbReference>
<dbReference type="GO" id="GO:0005634">
    <property type="term" value="C:nucleus"/>
    <property type="evidence" value="ECO:0007669"/>
    <property type="project" value="UniProtKB-SubCell"/>
</dbReference>
<evidence type="ECO:0000259" key="2">
    <source>
        <dbReference type="PROSITE" id="PS51319"/>
    </source>
</evidence>
<comment type="subcellular location">
    <subcellularLocation>
        <location evidence="1">Nucleus</location>
    </subcellularLocation>
</comment>
<feature type="domain" description="TFIIS N-terminal" evidence="2">
    <location>
        <begin position="17"/>
        <end position="91"/>
    </location>
</feature>
<keyword evidence="1" id="KW-0539">Nucleus</keyword>
<keyword evidence="4" id="KW-1185">Reference proteome</keyword>
<sequence length="389" mass="42782">MEDESERELGPLAALKEVARRIKDAVVDDEPASTLLSLLLPLRKVVVSHHLLLQTSIGLAINRVRCFYKDPAVGEVVDELRAKWHAESKATRSLVAAEDAGQGVPLIRSVPQEASRWIYEAVDDSVNESTAGGVQIARRGSPVLGTRTVVWERERLEIAGYLRTVEEMVKEIRKFLGFAVNPPLPIGDLSEMPLADEKIRKSPAEAMPALQSALATFTDGERTNLLADTHRGPRSATYTAEDSRRIAAGMASAVKKAMESIISRVHHAQGLTRVDVDAQERSISPDRSRLHAAEGLDFHYFGAEPVQEQEVDISTAELKETADGKEPIPLTIALQKFWSDVEKQFNTGIGVGRDDVQGRLTIKLEHSDCSPEEIHVKAAEVDEPKDPQT</sequence>
<dbReference type="Proteomes" id="UP000011761">
    <property type="component" value="Unassembled WGS sequence"/>
</dbReference>
<reference evidence="3 4" key="1">
    <citation type="journal article" date="2012" name="PLoS Pathog.">
        <title>Diverse lifestyles and strategies of plant pathogenesis encoded in the genomes of eighteen Dothideomycetes fungi.</title>
        <authorList>
            <person name="Ohm R.A."/>
            <person name="Feau N."/>
            <person name="Henrissat B."/>
            <person name="Schoch C.L."/>
            <person name="Horwitz B.A."/>
            <person name="Barry K.W."/>
            <person name="Condon B.J."/>
            <person name="Copeland A.C."/>
            <person name="Dhillon B."/>
            <person name="Glaser F."/>
            <person name="Hesse C.N."/>
            <person name="Kosti I."/>
            <person name="LaButti K."/>
            <person name="Lindquist E.A."/>
            <person name="Lucas S."/>
            <person name="Salamov A.A."/>
            <person name="Bradshaw R.E."/>
            <person name="Ciuffetti L."/>
            <person name="Hamelin R.C."/>
            <person name="Kema G.H.J."/>
            <person name="Lawrence C."/>
            <person name="Scott J.A."/>
            <person name="Spatafora J.W."/>
            <person name="Turgeon B.G."/>
            <person name="de Wit P.J.G.M."/>
            <person name="Zhong S."/>
            <person name="Goodwin S.B."/>
            <person name="Grigoriev I.V."/>
        </authorList>
    </citation>
    <scope>NUCLEOTIDE SEQUENCE [LARGE SCALE GENOMIC DNA]</scope>
    <source>
        <strain evidence="3 4">UAMH 10762</strain>
    </source>
</reference>
<accession>M2LHE2</accession>
<dbReference type="KEGG" id="bcom:BAUCODRAFT_150875"/>
<evidence type="ECO:0000313" key="4">
    <source>
        <dbReference type="Proteomes" id="UP000011761"/>
    </source>
</evidence>
<proteinExistence type="predicted"/>
<dbReference type="InterPro" id="IPR035441">
    <property type="entry name" value="TFIIS/LEDGF_dom_sf"/>
</dbReference>
<dbReference type="GeneID" id="19109086"/>
<dbReference type="AlphaFoldDB" id="M2LHE2"/>
<name>M2LHE2_BAUPA</name>
<gene>
    <name evidence="3" type="ORF">BAUCODRAFT_150875</name>
</gene>
<dbReference type="RefSeq" id="XP_007679658.1">
    <property type="nucleotide sequence ID" value="XM_007681468.1"/>
</dbReference>
<evidence type="ECO:0000256" key="1">
    <source>
        <dbReference type="PROSITE-ProRule" id="PRU00649"/>
    </source>
</evidence>
<dbReference type="HOGENOM" id="CLU_709763_0_0_1"/>